<protein>
    <recommendedName>
        <fullName evidence="6">B box-type domain-containing protein</fullName>
    </recommendedName>
</protein>
<dbReference type="InterPro" id="IPR000315">
    <property type="entry name" value="Znf_B-box"/>
</dbReference>
<evidence type="ECO:0000256" key="4">
    <source>
        <dbReference type="SAM" id="Coils"/>
    </source>
</evidence>
<sequence>MNVDMDDRSCNIHPDRETEYFCAQCKVPVCIKCMFMNHNGHSLCQMEGVLKQIRKEFINIDNKIGKAHLYLKEIDQMRQKIAEYKQKQTEIIESGFREIFYNLEQKKRKLIQDFNKLYEREEQKFDERYRPLKRTQETVLQIGRNNIQFKNIIETHCKQAVLRRFQDFNNHISNSLGQLNKKLRDYEGGIPKYVMSSALKPITINVEKAVKLIMNFKLERNPSTSKPTRIDHIPEISKRNSSLRHIDNFEDELMNLPSVSTKNLKNQQKIADDINNFAKSRNMLSFKTTKTYEKYQNEKYSTFIPQNIKMDSYRGLSQQKTLPNDPFEITLRKGSQATLPRERCSQDKVPLKAPLSKFVPPMASKVPPKAPIIKNEELISTPKKYEETKELPALNNEAPKKISLDLKDKLEFRKHNSRKTIAPDLGSGFMPILPQNEDQENSNENPNTQHQESKMISEITPSDQEEKNSLKEESPQKDNNQKDSYEKISKASSVAEENKNEISQAPPEITKDPPHNLIQEAESPLIKQPLKDRICFIGNSDTVIEYILETNTWNSERIDYSTAALKSPMINPSICQNLTTNEVFMTGGYKIKNRAKAAFSSFYQIIFPKTSRDNFEFETKEVMLNSRFMHNSLCTDTHLYVLGGCQLMSIMDGKLVITSRTMERYDFSKKIWEKRALMNTPKKKMASIEFRNQFIYVFGGFSDKTLLDTIEKYEIEQNLWTVLSLKLPVPMGNIGISRYSQDKTAILLGGVCTYDGKSLSYLDTAYKFNVDTEKIIKMAKMNSKKYFTAPLIKNEDTIFAIGDGEDLKLEKFDIRKSKWESISINNLLPPSQKISDMVPFLITNSS</sequence>
<evidence type="ECO:0000313" key="8">
    <source>
        <dbReference type="Proteomes" id="UP001295684"/>
    </source>
</evidence>
<reference evidence="7" key="1">
    <citation type="submission" date="2023-07" db="EMBL/GenBank/DDBJ databases">
        <authorList>
            <consortium name="AG Swart"/>
            <person name="Singh M."/>
            <person name="Singh A."/>
            <person name="Seah K."/>
            <person name="Emmerich C."/>
        </authorList>
    </citation>
    <scope>NUCLEOTIDE SEQUENCE</scope>
    <source>
        <strain evidence="7">DP1</strain>
    </source>
</reference>
<keyword evidence="2" id="KW-0677">Repeat</keyword>
<comment type="caution">
    <text evidence="7">The sequence shown here is derived from an EMBL/GenBank/DDBJ whole genome shotgun (WGS) entry which is preliminary data.</text>
</comment>
<keyword evidence="3" id="KW-0479">Metal-binding</keyword>
<keyword evidence="4" id="KW-0175">Coiled coil</keyword>
<feature type="compositionally biased region" description="Basic and acidic residues" evidence="5">
    <location>
        <begin position="464"/>
        <end position="489"/>
    </location>
</feature>
<dbReference type="Gene3D" id="2.120.10.80">
    <property type="entry name" value="Kelch-type beta propeller"/>
    <property type="match status" value="1"/>
</dbReference>
<gene>
    <name evidence="7" type="ORF">ECRASSUSDP1_LOCUS25492</name>
</gene>
<dbReference type="Pfam" id="PF01344">
    <property type="entry name" value="Kelch_1"/>
    <property type="match status" value="1"/>
</dbReference>
<evidence type="ECO:0000256" key="2">
    <source>
        <dbReference type="ARBA" id="ARBA00022737"/>
    </source>
</evidence>
<dbReference type="SUPFAM" id="SSF57845">
    <property type="entry name" value="B-box zinc-binding domain"/>
    <property type="match status" value="1"/>
</dbReference>
<dbReference type="EMBL" id="CAMPGE010026279">
    <property type="protein sequence ID" value="CAI2383973.1"/>
    <property type="molecule type" value="Genomic_DNA"/>
</dbReference>
<feature type="region of interest" description="Disordered" evidence="5">
    <location>
        <begin position="417"/>
        <end position="515"/>
    </location>
</feature>
<feature type="coiled-coil region" evidence="4">
    <location>
        <begin position="67"/>
        <end position="94"/>
    </location>
</feature>
<dbReference type="Gene3D" id="3.30.160.60">
    <property type="entry name" value="Classic Zinc Finger"/>
    <property type="match status" value="1"/>
</dbReference>
<dbReference type="Pfam" id="PF00643">
    <property type="entry name" value="zf-B_box"/>
    <property type="match status" value="1"/>
</dbReference>
<dbReference type="PANTHER" id="PTHR45632:SF3">
    <property type="entry name" value="KELCH-LIKE PROTEIN 32"/>
    <property type="match status" value="1"/>
</dbReference>
<dbReference type="InterPro" id="IPR015915">
    <property type="entry name" value="Kelch-typ_b-propeller"/>
</dbReference>
<keyword evidence="1" id="KW-0880">Kelch repeat</keyword>
<feature type="domain" description="B box-type" evidence="6">
    <location>
        <begin position="5"/>
        <end position="46"/>
    </location>
</feature>
<organism evidence="7 8">
    <name type="scientific">Euplotes crassus</name>
    <dbReference type="NCBI Taxonomy" id="5936"/>
    <lineage>
        <taxon>Eukaryota</taxon>
        <taxon>Sar</taxon>
        <taxon>Alveolata</taxon>
        <taxon>Ciliophora</taxon>
        <taxon>Intramacronucleata</taxon>
        <taxon>Spirotrichea</taxon>
        <taxon>Hypotrichia</taxon>
        <taxon>Euplotida</taxon>
        <taxon>Euplotidae</taxon>
        <taxon>Moneuplotes</taxon>
    </lineage>
</organism>
<dbReference type="InterPro" id="IPR006652">
    <property type="entry name" value="Kelch_1"/>
</dbReference>
<dbReference type="PROSITE" id="PS50119">
    <property type="entry name" value="ZF_BBOX"/>
    <property type="match status" value="1"/>
</dbReference>
<dbReference type="Proteomes" id="UP001295684">
    <property type="component" value="Unassembled WGS sequence"/>
</dbReference>
<evidence type="ECO:0000313" key="7">
    <source>
        <dbReference type="EMBL" id="CAI2383973.1"/>
    </source>
</evidence>
<evidence type="ECO:0000256" key="1">
    <source>
        <dbReference type="ARBA" id="ARBA00022441"/>
    </source>
</evidence>
<keyword evidence="8" id="KW-1185">Reference proteome</keyword>
<evidence type="ECO:0000256" key="5">
    <source>
        <dbReference type="SAM" id="MobiDB-lite"/>
    </source>
</evidence>
<evidence type="ECO:0000259" key="6">
    <source>
        <dbReference type="PROSITE" id="PS50119"/>
    </source>
</evidence>
<proteinExistence type="predicted"/>
<accession>A0AAD1Y3D7</accession>
<keyword evidence="3" id="KW-0862">Zinc</keyword>
<dbReference type="SUPFAM" id="SSF117281">
    <property type="entry name" value="Kelch motif"/>
    <property type="match status" value="1"/>
</dbReference>
<dbReference type="PANTHER" id="PTHR45632">
    <property type="entry name" value="LD33804P"/>
    <property type="match status" value="1"/>
</dbReference>
<evidence type="ECO:0000256" key="3">
    <source>
        <dbReference type="PROSITE-ProRule" id="PRU00024"/>
    </source>
</evidence>
<dbReference type="SMART" id="SM00612">
    <property type="entry name" value="Kelch"/>
    <property type="match status" value="2"/>
</dbReference>
<name>A0AAD1Y3D7_EUPCR</name>
<keyword evidence="3" id="KW-0863">Zinc-finger</keyword>
<dbReference type="AlphaFoldDB" id="A0AAD1Y3D7"/>
<dbReference type="GO" id="GO:0008270">
    <property type="term" value="F:zinc ion binding"/>
    <property type="evidence" value="ECO:0007669"/>
    <property type="project" value="UniProtKB-KW"/>
</dbReference>